<dbReference type="AlphaFoldDB" id="A0A6S6SH67"/>
<accession>A0A6S6SH67</accession>
<proteinExistence type="predicted"/>
<dbReference type="InterPro" id="IPR009241">
    <property type="entry name" value="HigB-like"/>
</dbReference>
<evidence type="ECO:0008006" key="2">
    <source>
        <dbReference type="Google" id="ProtNLM"/>
    </source>
</evidence>
<reference evidence="1" key="1">
    <citation type="submission" date="2020-01" db="EMBL/GenBank/DDBJ databases">
        <authorList>
            <person name="Meier V. D."/>
            <person name="Meier V D."/>
        </authorList>
    </citation>
    <scope>NUCLEOTIDE SEQUENCE</scope>
    <source>
        <strain evidence="1">HLG_WM_MAG_07</strain>
    </source>
</reference>
<name>A0A6S6SH67_9GAMM</name>
<gene>
    <name evidence="1" type="ORF">HELGO_WM31282</name>
</gene>
<sequence>MQNDLEPENWKPFNTVGQGVREIRVQVGTQYRVIYVAKFDDSIHVLHAFQKKTQKTRKADIDYAKSAYKELIRRYQ</sequence>
<evidence type="ECO:0000313" key="1">
    <source>
        <dbReference type="EMBL" id="CAA6804269.1"/>
    </source>
</evidence>
<dbReference type="EMBL" id="CACVAY010000020">
    <property type="protein sequence ID" value="CAA6804269.1"/>
    <property type="molecule type" value="Genomic_DNA"/>
</dbReference>
<protein>
    <recommendedName>
        <fullName evidence="2">Phage-related protein</fullName>
    </recommendedName>
</protein>
<dbReference type="Pfam" id="PF05973">
    <property type="entry name" value="Gp49"/>
    <property type="match status" value="1"/>
</dbReference>
<organism evidence="1">
    <name type="scientific">uncultured Thiotrichaceae bacterium</name>
    <dbReference type="NCBI Taxonomy" id="298394"/>
    <lineage>
        <taxon>Bacteria</taxon>
        <taxon>Pseudomonadati</taxon>
        <taxon>Pseudomonadota</taxon>
        <taxon>Gammaproteobacteria</taxon>
        <taxon>Thiotrichales</taxon>
        <taxon>Thiotrichaceae</taxon>
        <taxon>environmental samples</taxon>
    </lineage>
</organism>